<dbReference type="Proteomes" id="UP001289374">
    <property type="component" value="Unassembled WGS sequence"/>
</dbReference>
<accession>A0AAE1X469</accession>
<reference evidence="1" key="1">
    <citation type="submission" date="2020-06" db="EMBL/GenBank/DDBJ databases">
        <authorList>
            <person name="Li T."/>
            <person name="Hu X."/>
            <person name="Zhang T."/>
            <person name="Song X."/>
            <person name="Zhang H."/>
            <person name="Dai N."/>
            <person name="Sheng W."/>
            <person name="Hou X."/>
            <person name="Wei L."/>
        </authorList>
    </citation>
    <scope>NUCLEOTIDE SEQUENCE</scope>
    <source>
        <strain evidence="1">K16</strain>
        <tissue evidence="1">Leaf</tissue>
    </source>
</reference>
<protein>
    <submittedName>
        <fullName evidence="1">Anthocyanidin 3-O-glucosyltransferase</fullName>
    </submittedName>
</protein>
<evidence type="ECO:0000313" key="1">
    <source>
        <dbReference type="EMBL" id="KAK4404533.1"/>
    </source>
</evidence>
<keyword evidence="2" id="KW-1185">Reference proteome</keyword>
<dbReference type="SUPFAM" id="SSF53756">
    <property type="entry name" value="UDP-Glycosyltransferase/glycogen phosphorylase"/>
    <property type="match status" value="1"/>
</dbReference>
<reference evidence="1" key="2">
    <citation type="journal article" date="2024" name="Plant">
        <title>Genomic evolution and insights into agronomic trait innovations of Sesamum species.</title>
        <authorList>
            <person name="Miao H."/>
            <person name="Wang L."/>
            <person name="Qu L."/>
            <person name="Liu H."/>
            <person name="Sun Y."/>
            <person name="Le M."/>
            <person name="Wang Q."/>
            <person name="Wei S."/>
            <person name="Zheng Y."/>
            <person name="Lin W."/>
            <person name="Duan Y."/>
            <person name="Cao H."/>
            <person name="Xiong S."/>
            <person name="Wang X."/>
            <person name="Wei L."/>
            <person name="Li C."/>
            <person name="Ma Q."/>
            <person name="Ju M."/>
            <person name="Zhao R."/>
            <person name="Li G."/>
            <person name="Mu C."/>
            <person name="Tian Q."/>
            <person name="Mei H."/>
            <person name="Zhang T."/>
            <person name="Gao T."/>
            <person name="Zhang H."/>
        </authorList>
    </citation>
    <scope>NUCLEOTIDE SEQUENCE</scope>
    <source>
        <strain evidence="1">K16</strain>
    </source>
</reference>
<evidence type="ECO:0000313" key="2">
    <source>
        <dbReference type="Proteomes" id="UP001289374"/>
    </source>
</evidence>
<comment type="caution">
    <text evidence="1">The sequence shown here is derived from an EMBL/GenBank/DDBJ whole genome shotgun (WGS) entry which is preliminary data.</text>
</comment>
<name>A0AAE1X469_9LAMI</name>
<gene>
    <name evidence="1" type="ORF">Sango_0821900</name>
</gene>
<dbReference type="Gene3D" id="3.40.50.2000">
    <property type="entry name" value="Glycogen Phosphorylase B"/>
    <property type="match status" value="1"/>
</dbReference>
<sequence>MTGGLHFSPMSLSTLQLISSHCFRHVACYKLLSSIESVNKCDTGKGCKVSRVGSRVREPARIKARLELEKPSLLELEFLVSSSSSPIGTVSNNTLFNERVSDSYDNIQPYSVRDGTPEGFCGSHFEAVDLFLDAALGNFEKAIGEAEEETGMKICCLISDAFLWFGGDLAAKRGNPWVPFWTAASCSLSVHVYADEILKAMGSTGLMGLSQFLSMFYGPIHSLVVILQGDY</sequence>
<dbReference type="EMBL" id="JACGWL010000004">
    <property type="protein sequence ID" value="KAK4404533.1"/>
    <property type="molecule type" value="Genomic_DNA"/>
</dbReference>
<proteinExistence type="predicted"/>
<organism evidence="1 2">
    <name type="scientific">Sesamum angolense</name>
    <dbReference type="NCBI Taxonomy" id="2727404"/>
    <lineage>
        <taxon>Eukaryota</taxon>
        <taxon>Viridiplantae</taxon>
        <taxon>Streptophyta</taxon>
        <taxon>Embryophyta</taxon>
        <taxon>Tracheophyta</taxon>
        <taxon>Spermatophyta</taxon>
        <taxon>Magnoliopsida</taxon>
        <taxon>eudicotyledons</taxon>
        <taxon>Gunneridae</taxon>
        <taxon>Pentapetalae</taxon>
        <taxon>asterids</taxon>
        <taxon>lamiids</taxon>
        <taxon>Lamiales</taxon>
        <taxon>Pedaliaceae</taxon>
        <taxon>Sesamum</taxon>
    </lineage>
</organism>
<dbReference type="AlphaFoldDB" id="A0AAE1X469"/>